<evidence type="ECO:0000313" key="1">
    <source>
        <dbReference type="EMBL" id="MBK1883579.1"/>
    </source>
</evidence>
<gene>
    <name evidence="1" type="ORF">JIN85_14240</name>
</gene>
<dbReference type="EMBL" id="JAENIJ010000023">
    <property type="protein sequence ID" value="MBK1883579.1"/>
    <property type="molecule type" value="Genomic_DNA"/>
</dbReference>
<name>A0A934VXJ9_9BACT</name>
<comment type="caution">
    <text evidence="1">The sequence shown here is derived from an EMBL/GenBank/DDBJ whole genome shotgun (WGS) entry which is preliminary data.</text>
</comment>
<dbReference type="RefSeq" id="WP_200271859.1">
    <property type="nucleotide sequence ID" value="NZ_JAENIJ010000023.1"/>
</dbReference>
<protein>
    <submittedName>
        <fullName evidence="1">Uncharacterized protein</fullName>
    </submittedName>
</protein>
<evidence type="ECO:0000313" key="2">
    <source>
        <dbReference type="Proteomes" id="UP000603141"/>
    </source>
</evidence>
<proteinExistence type="predicted"/>
<dbReference type="Proteomes" id="UP000603141">
    <property type="component" value="Unassembled WGS sequence"/>
</dbReference>
<organism evidence="1 2">
    <name type="scientific">Luteolibacter pohnpeiensis</name>
    <dbReference type="NCBI Taxonomy" id="454153"/>
    <lineage>
        <taxon>Bacteria</taxon>
        <taxon>Pseudomonadati</taxon>
        <taxon>Verrucomicrobiota</taxon>
        <taxon>Verrucomicrobiia</taxon>
        <taxon>Verrucomicrobiales</taxon>
        <taxon>Verrucomicrobiaceae</taxon>
        <taxon>Luteolibacter</taxon>
    </lineage>
</organism>
<accession>A0A934VXJ9</accession>
<keyword evidence="2" id="KW-1185">Reference proteome</keyword>
<sequence length="85" mass="8911">MDQSVDGVATLFAALVANRQAAVLTEGIIGALPSTLTARPFSPSLAAAVIKIGLPAVRANPHAEWFARLLREEAAGFKPQLSMKV</sequence>
<dbReference type="AlphaFoldDB" id="A0A934VXJ9"/>
<reference evidence="1" key="1">
    <citation type="submission" date="2021-01" db="EMBL/GenBank/DDBJ databases">
        <title>Modified the classification status of verrucomicrobia.</title>
        <authorList>
            <person name="Feng X."/>
        </authorList>
    </citation>
    <scope>NUCLEOTIDE SEQUENCE</scope>
    <source>
        <strain evidence="1">KCTC 22041</strain>
    </source>
</reference>